<dbReference type="RefSeq" id="WP_069783237.1">
    <property type="nucleotide sequence ID" value="NZ_CP017248.1"/>
</dbReference>
<keyword evidence="1" id="KW-0143">Chaperone</keyword>
<dbReference type="GO" id="GO:0042026">
    <property type="term" value="P:protein refolding"/>
    <property type="evidence" value="ECO:0007669"/>
    <property type="project" value="TreeGrafter"/>
</dbReference>
<dbReference type="Gene3D" id="1.10.287.110">
    <property type="entry name" value="DnaJ domain"/>
    <property type="match status" value="1"/>
</dbReference>
<accession>A0A1D7YMB1</accession>
<evidence type="ECO:0000313" key="4">
    <source>
        <dbReference type="Proteomes" id="UP000094960"/>
    </source>
</evidence>
<dbReference type="InterPro" id="IPR036869">
    <property type="entry name" value="J_dom_sf"/>
</dbReference>
<dbReference type="GO" id="GO:0005737">
    <property type="term" value="C:cytoplasm"/>
    <property type="evidence" value="ECO:0007669"/>
    <property type="project" value="TreeGrafter"/>
</dbReference>
<dbReference type="Proteomes" id="UP000094960">
    <property type="component" value="Chromosome"/>
</dbReference>
<sequence length="122" mass="13474">MPARDQGGDLYAVLGVEPSATAEVITSAFRARVRELRPDTRVDAVTAERFGEVRSAYETLRDPVLRAAYDQTYQRTAGRAYDPGPVVARPVRSAPRYLVVLGVVRPEPPLRAGPVRWEPASR</sequence>
<organism evidence="3 4">
    <name type="scientific">Streptomyces fodineus</name>
    <dbReference type="NCBI Taxonomy" id="1904616"/>
    <lineage>
        <taxon>Bacteria</taxon>
        <taxon>Bacillati</taxon>
        <taxon>Actinomycetota</taxon>
        <taxon>Actinomycetes</taxon>
        <taxon>Kitasatosporales</taxon>
        <taxon>Streptomycetaceae</taxon>
        <taxon>Streptomyces</taxon>
    </lineage>
</organism>
<dbReference type="AlphaFoldDB" id="A0A1D7YMB1"/>
<dbReference type="PRINTS" id="PR00625">
    <property type="entry name" value="JDOMAIN"/>
</dbReference>
<dbReference type="Pfam" id="PF00226">
    <property type="entry name" value="DnaJ"/>
    <property type="match status" value="1"/>
</dbReference>
<dbReference type="PANTHER" id="PTHR43096:SF52">
    <property type="entry name" value="DNAJ HOMOLOG 1, MITOCHONDRIAL-RELATED"/>
    <property type="match status" value="1"/>
</dbReference>
<feature type="domain" description="J" evidence="2">
    <location>
        <begin position="9"/>
        <end position="73"/>
    </location>
</feature>
<evidence type="ECO:0000313" key="3">
    <source>
        <dbReference type="EMBL" id="AOR36728.1"/>
    </source>
</evidence>
<evidence type="ECO:0000259" key="2">
    <source>
        <dbReference type="PROSITE" id="PS50076"/>
    </source>
</evidence>
<keyword evidence="4" id="KW-1185">Reference proteome</keyword>
<dbReference type="PANTHER" id="PTHR43096">
    <property type="entry name" value="DNAJ HOMOLOG 1, MITOCHONDRIAL-RELATED"/>
    <property type="match status" value="1"/>
</dbReference>
<gene>
    <name evidence="3" type="ORF">BFF78_41840</name>
</gene>
<dbReference type="KEGG" id="spun:BFF78_41840"/>
<dbReference type="InterPro" id="IPR001623">
    <property type="entry name" value="DnaJ_domain"/>
</dbReference>
<reference evidence="4" key="1">
    <citation type="submission" date="2016-09" db="EMBL/GenBank/DDBJ databases">
        <title>Streptomyces puniciscabiei strain:TW1S1 Genome sequencing and assembly.</title>
        <authorList>
            <person name="Kim M.-K."/>
            <person name="Kim S.B."/>
        </authorList>
    </citation>
    <scope>NUCLEOTIDE SEQUENCE [LARGE SCALE GENOMIC DNA]</scope>
    <source>
        <strain evidence="4">TW1S1</strain>
    </source>
</reference>
<dbReference type="CDD" id="cd06257">
    <property type="entry name" value="DnaJ"/>
    <property type="match status" value="1"/>
</dbReference>
<proteinExistence type="predicted"/>
<name>A0A1D7YMB1_9ACTN</name>
<dbReference type="SUPFAM" id="SSF46565">
    <property type="entry name" value="Chaperone J-domain"/>
    <property type="match status" value="1"/>
</dbReference>
<dbReference type="SMART" id="SM00271">
    <property type="entry name" value="DnaJ"/>
    <property type="match status" value="1"/>
</dbReference>
<dbReference type="PROSITE" id="PS50076">
    <property type="entry name" value="DNAJ_2"/>
    <property type="match status" value="1"/>
</dbReference>
<dbReference type="GO" id="GO:0051082">
    <property type="term" value="F:unfolded protein binding"/>
    <property type="evidence" value="ECO:0007669"/>
    <property type="project" value="TreeGrafter"/>
</dbReference>
<dbReference type="EMBL" id="CP017248">
    <property type="protein sequence ID" value="AOR36728.1"/>
    <property type="molecule type" value="Genomic_DNA"/>
</dbReference>
<protein>
    <recommendedName>
        <fullName evidence="2">J domain-containing protein</fullName>
    </recommendedName>
</protein>
<evidence type="ECO:0000256" key="1">
    <source>
        <dbReference type="ARBA" id="ARBA00023186"/>
    </source>
</evidence>